<keyword evidence="2" id="KW-1185">Reference proteome</keyword>
<name>A0A433DIR5_9FUNG</name>
<evidence type="ECO:0000313" key="2">
    <source>
        <dbReference type="Proteomes" id="UP000268093"/>
    </source>
</evidence>
<comment type="caution">
    <text evidence="1">The sequence shown here is derived from an EMBL/GenBank/DDBJ whole genome shotgun (WGS) entry which is preliminary data.</text>
</comment>
<proteinExistence type="predicted"/>
<evidence type="ECO:0000313" key="1">
    <source>
        <dbReference type="EMBL" id="RUP50731.1"/>
    </source>
</evidence>
<reference evidence="1 2" key="1">
    <citation type="journal article" date="2018" name="New Phytol.">
        <title>Phylogenomics of Endogonaceae and evolution of mycorrhizas within Mucoromycota.</title>
        <authorList>
            <person name="Chang Y."/>
            <person name="Desiro A."/>
            <person name="Na H."/>
            <person name="Sandor L."/>
            <person name="Lipzen A."/>
            <person name="Clum A."/>
            <person name="Barry K."/>
            <person name="Grigoriev I.V."/>
            <person name="Martin F.M."/>
            <person name="Stajich J.E."/>
            <person name="Smith M.E."/>
            <person name="Bonito G."/>
            <person name="Spatafora J.W."/>
        </authorList>
    </citation>
    <scope>NUCLEOTIDE SEQUENCE [LARGE SCALE GENOMIC DNA]</scope>
    <source>
        <strain evidence="1 2">GMNB39</strain>
    </source>
</reference>
<dbReference type="Proteomes" id="UP000268093">
    <property type="component" value="Unassembled WGS sequence"/>
</dbReference>
<dbReference type="EMBL" id="RBNI01001212">
    <property type="protein sequence ID" value="RUP50731.1"/>
    <property type="molecule type" value="Genomic_DNA"/>
</dbReference>
<gene>
    <name evidence="1" type="ORF">BC936DRAFT_137902</name>
</gene>
<dbReference type="AlphaFoldDB" id="A0A433DIR5"/>
<protein>
    <submittedName>
        <fullName evidence="1">Uncharacterized protein</fullName>
    </submittedName>
</protein>
<accession>A0A433DIR5</accession>
<dbReference type="OrthoDB" id="2160638at2759"/>
<sequence length="104" mass="11270">MTSLGIGLSSTTPIWALRIEQGLARRGRTSYSGRTLARDNRGVRPCDQGATSGVCGGGSVLRRAVAVSSADGVWGSASFALIRLWRGGKPRLNMRRGKVRQRRW</sequence>
<organism evidence="1 2">
    <name type="scientific">Jimgerdemannia flammicorona</name>
    <dbReference type="NCBI Taxonomy" id="994334"/>
    <lineage>
        <taxon>Eukaryota</taxon>
        <taxon>Fungi</taxon>
        <taxon>Fungi incertae sedis</taxon>
        <taxon>Mucoromycota</taxon>
        <taxon>Mucoromycotina</taxon>
        <taxon>Endogonomycetes</taxon>
        <taxon>Endogonales</taxon>
        <taxon>Endogonaceae</taxon>
        <taxon>Jimgerdemannia</taxon>
    </lineage>
</organism>